<evidence type="ECO:0000256" key="2">
    <source>
        <dbReference type="SAM" id="Phobius"/>
    </source>
</evidence>
<feature type="transmembrane region" description="Helical" evidence="2">
    <location>
        <begin position="161"/>
        <end position="180"/>
    </location>
</feature>
<keyword evidence="2" id="KW-0812">Transmembrane</keyword>
<reference evidence="3" key="1">
    <citation type="submission" date="2014-11" db="EMBL/GenBank/DDBJ databases">
        <authorList>
            <person name="Otto D Thomas"/>
            <person name="Naeem Raeece"/>
        </authorList>
    </citation>
    <scope>NUCLEOTIDE SEQUENCE</scope>
</reference>
<feature type="transmembrane region" description="Helical" evidence="2">
    <location>
        <begin position="200"/>
        <end position="219"/>
    </location>
</feature>
<keyword evidence="2" id="KW-1133">Transmembrane helix</keyword>
<protein>
    <submittedName>
        <fullName evidence="3">Uncharacterized protein</fullName>
    </submittedName>
</protein>
<feature type="region of interest" description="Disordered" evidence="1">
    <location>
        <begin position="337"/>
        <end position="548"/>
    </location>
</feature>
<sequence length="548" mass="60347">MPTRFVHPSAFVGRSHSSIALSFSCLQKSAVFVLLGLGLLLLLGPITRLIPWVWLSAILWGLIPAFLVVVWIANSYAEQLAIEQVAYSSFEGLVAAGVHQLIQNSLDSLVDDLDPEVFSPFLFPRSLVRAFVLKALPAECLKYVLLRRLLWKDHVVDPRCLFAYGMVLGCGFAAVDTAASGWSSQTPTVGGFIDRTFSCLPMQACTGGIIGILLSYYKFFAQTDVNPVNTIALPFLLHGITDLLLLEQYRLPKVLGFYTPMRVILSGMCVMLVRSLVIRMSSFKGVRVSALQYEGLISRGDCLLEGLCFSEWWPREPTEFKAAVRKHHAMLLAGEYDEEETERHGERPRSNRRRRERGRETHRGRYSEGLNLASSPRPDLMPRKTLLKHPASSRSRPSKVLILSPRRAAETREAAVTEGKETPAEAAKTAPVAEEKKEEAPRGSSENSPETPTEGTGFTRFSPPRVSISKPTNTEGELPTGPRDNLDEDANTPTEPNAQQNDLRIETSAAEVSLCHTHAAHLLTPPASPNGAVSSTPSEFDPGSDVLF</sequence>
<gene>
    <name evidence="3" type="ORF">Cvel_26182</name>
</gene>
<dbReference type="AlphaFoldDB" id="A0A0G4HCH0"/>
<feature type="transmembrane region" description="Helical" evidence="2">
    <location>
        <begin position="255"/>
        <end position="277"/>
    </location>
</feature>
<proteinExistence type="predicted"/>
<feature type="transmembrane region" description="Helical" evidence="2">
    <location>
        <begin position="231"/>
        <end position="249"/>
    </location>
</feature>
<feature type="compositionally biased region" description="Basic and acidic residues" evidence="1">
    <location>
        <begin position="357"/>
        <end position="366"/>
    </location>
</feature>
<feature type="transmembrane region" description="Helical" evidence="2">
    <location>
        <begin position="49"/>
        <end position="73"/>
    </location>
</feature>
<evidence type="ECO:0000256" key="1">
    <source>
        <dbReference type="SAM" id="MobiDB-lite"/>
    </source>
</evidence>
<evidence type="ECO:0000313" key="3">
    <source>
        <dbReference type="EMBL" id="CEM41682.1"/>
    </source>
</evidence>
<keyword evidence="2" id="KW-0472">Membrane</keyword>
<organism evidence="3">
    <name type="scientific">Chromera velia CCMP2878</name>
    <dbReference type="NCBI Taxonomy" id="1169474"/>
    <lineage>
        <taxon>Eukaryota</taxon>
        <taxon>Sar</taxon>
        <taxon>Alveolata</taxon>
        <taxon>Colpodellida</taxon>
        <taxon>Chromeraceae</taxon>
        <taxon>Chromera</taxon>
    </lineage>
</organism>
<feature type="compositionally biased region" description="Polar residues" evidence="1">
    <location>
        <begin position="444"/>
        <end position="456"/>
    </location>
</feature>
<feature type="transmembrane region" description="Helical" evidence="2">
    <location>
        <begin position="21"/>
        <end position="43"/>
    </location>
</feature>
<dbReference type="PROSITE" id="PS51257">
    <property type="entry name" value="PROKAR_LIPOPROTEIN"/>
    <property type="match status" value="1"/>
</dbReference>
<name>A0A0G4HCH0_9ALVE</name>
<feature type="compositionally biased region" description="Basic and acidic residues" evidence="1">
    <location>
        <begin position="407"/>
        <end position="423"/>
    </location>
</feature>
<feature type="compositionally biased region" description="Polar residues" evidence="1">
    <location>
        <begin position="491"/>
        <end position="502"/>
    </location>
</feature>
<dbReference type="VEuPathDB" id="CryptoDB:Cvel_26182"/>
<accession>A0A0G4HCH0</accession>
<dbReference type="EMBL" id="CDMZ01002287">
    <property type="protein sequence ID" value="CEM41682.1"/>
    <property type="molecule type" value="Genomic_DNA"/>
</dbReference>